<dbReference type="GO" id="GO:0005886">
    <property type="term" value="C:plasma membrane"/>
    <property type="evidence" value="ECO:0007669"/>
    <property type="project" value="UniProtKB-SubCell"/>
</dbReference>
<gene>
    <name evidence="17" type="ORF">BJP51_07080</name>
</gene>
<dbReference type="EC" id="2.7.13.3" evidence="3"/>
<proteinExistence type="predicted"/>
<dbReference type="EMBL" id="MKQP01000078">
    <property type="protein sequence ID" value="OMD21386.1"/>
    <property type="molecule type" value="Genomic_DNA"/>
</dbReference>
<evidence type="ECO:0000256" key="8">
    <source>
        <dbReference type="ARBA" id="ARBA00022741"/>
    </source>
</evidence>
<sequence length="597" mass="69750">MKQPRRKHKYVPIGYKLMLTYIFFIIIPVSVIGFVSHSMYNDSLREHTSSNIKGTLLQIRDNIDYKMGEVIRISTQLYSDYDFYRNLRSYEEGWENYDRMSMKVLPKLDVAIQSTGMRIGMSLFLKNESIPEIYSNSLEGYLDNSSFYHLYHMKRIEGKSWYYDFPTEKYAETMKWWQIERDVENNRISLLRRLIDTYDPLVPKEIGFLRINVGIPDLFNSVNYTKIGKGSILILKNEFGRTMYQSGELPEHYTNEAELNKDYLTISETVTVSNQAWQLNALVPITILEQDAVKVRLFIILMCLICCVVFSFVGIFISRYFSIRINKFVYVLNAYREGDLHKRISYRGKDEFSQIATALNDMGENIDMLIKEVYLTQLQKKEAELEILQSQINPHFLYNTLSSIIQLAKFGQNEKLQQMVLELAKFYRLTLNEGRTMIPVPTEIEQANAYLEIQKIKYGDRLEVMFDFDTEIWPYETIKLILQPFIENVLKHAWCGDHIHLRIVGRKEGNDILFRIIDDGIGMRQERIDQIFDPKGHTNTGYGVRNVDQRIKLQYGSEYGVTIFSRVGIGTSVQILIPANKGKRGIRSNIVHDEKGS</sequence>
<dbReference type="Pfam" id="PF02518">
    <property type="entry name" value="HATPase_c"/>
    <property type="match status" value="1"/>
</dbReference>
<evidence type="ECO:0000256" key="14">
    <source>
        <dbReference type="SAM" id="Phobius"/>
    </source>
</evidence>
<dbReference type="RefSeq" id="WP_036678245.1">
    <property type="nucleotide sequence ID" value="NZ_MKQL01000011.1"/>
</dbReference>
<dbReference type="SMART" id="SM00304">
    <property type="entry name" value="HAMP"/>
    <property type="match status" value="1"/>
</dbReference>
<dbReference type="InterPro" id="IPR036890">
    <property type="entry name" value="HATPase_C_sf"/>
</dbReference>
<keyword evidence="11 14" id="KW-1133">Transmembrane helix</keyword>
<evidence type="ECO:0000256" key="10">
    <source>
        <dbReference type="ARBA" id="ARBA00022840"/>
    </source>
</evidence>
<keyword evidence="5" id="KW-0597">Phosphoprotein</keyword>
<dbReference type="PROSITE" id="PS50885">
    <property type="entry name" value="HAMP"/>
    <property type="match status" value="1"/>
</dbReference>
<dbReference type="InterPro" id="IPR010559">
    <property type="entry name" value="Sig_transdc_His_kin_internal"/>
</dbReference>
<evidence type="ECO:0000256" key="1">
    <source>
        <dbReference type="ARBA" id="ARBA00000085"/>
    </source>
</evidence>
<keyword evidence="6" id="KW-0808">Transferase</keyword>
<keyword evidence="9 17" id="KW-0418">Kinase</keyword>
<keyword evidence="10" id="KW-0067">ATP-binding</keyword>
<dbReference type="Proteomes" id="UP000187465">
    <property type="component" value="Unassembled WGS sequence"/>
</dbReference>
<keyword evidence="8" id="KW-0547">Nucleotide-binding</keyword>
<evidence type="ECO:0000256" key="4">
    <source>
        <dbReference type="ARBA" id="ARBA00022475"/>
    </source>
</evidence>
<comment type="caution">
    <text evidence="17">The sequence shown here is derived from an EMBL/GenBank/DDBJ whole genome shotgun (WGS) entry which is preliminary data.</text>
</comment>
<evidence type="ECO:0000256" key="2">
    <source>
        <dbReference type="ARBA" id="ARBA00004651"/>
    </source>
</evidence>
<dbReference type="InterPro" id="IPR005467">
    <property type="entry name" value="His_kinase_dom"/>
</dbReference>
<dbReference type="Pfam" id="PF06580">
    <property type="entry name" value="His_kinase"/>
    <property type="match status" value="1"/>
</dbReference>
<evidence type="ECO:0000256" key="13">
    <source>
        <dbReference type="ARBA" id="ARBA00023136"/>
    </source>
</evidence>
<keyword evidence="7 14" id="KW-0812">Transmembrane</keyword>
<comment type="catalytic activity">
    <reaction evidence="1">
        <text>ATP + protein L-histidine = ADP + protein N-phospho-L-histidine.</text>
        <dbReference type="EC" id="2.7.13.3"/>
    </reaction>
</comment>
<dbReference type="SUPFAM" id="SSF158472">
    <property type="entry name" value="HAMP domain-like"/>
    <property type="match status" value="1"/>
</dbReference>
<evidence type="ECO:0000256" key="9">
    <source>
        <dbReference type="ARBA" id="ARBA00022777"/>
    </source>
</evidence>
<protein>
    <recommendedName>
        <fullName evidence="3">histidine kinase</fullName>
        <ecNumber evidence="3">2.7.13.3</ecNumber>
    </recommendedName>
</protein>
<accession>A0A1R0WU35</accession>
<name>A0A1R0WU35_9BACL</name>
<evidence type="ECO:0000256" key="11">
    <source>
        <dbReference type="ARBA" id="ARBA00022989"/>
    </source>
</evidence>
<dbReference type="GO" id="GO:0000155">
    <property type="term" value="F:phosphorelay sensor kinase activity"/>
    <property type="evidence" value="ECO:0007669"/>
    <property type="project" value="InterPro"/>
</dbReference>
<organism evidence="17 18">
    <name type="scientific">Paenibacillus odorifer</name>
    <dbReference type="NCBI Taxonomy" id="189426"/>
    <lineage>
        <taxon>Bacteria</taxon>
        <taxon>Bacillati</taxon>
        <taxon>Bacillota</taxon>
        <taxon>Bacilli</taxon>
        <taxon>Bacillales</taxon>
        <taxon>Paenibacillaceae</taxon>
        <taxon>Paenibacillus</taxon>
    </lineage>
</organism>
<dbReference type="InterPro" id="IPR003660">
    <property type="entry name" value="HAMP_dom"/>
</dbReference>
<dbReference type="Gene3D" id="6.10.340.10">
    <property type="match status" value="1"/>
</dbReference>
<feature type="transmembrane region" description="Helical" evidence="14">
    <location>
        <begin position="21"/>
        <end position="40"/>
    </location>
</feature>
<comment type="subcellular location">
    <subcellularLocation>
        <location evidence="2">Cell membrane</location>
        <topology evidence="2">Multi-pass membrane protein</topology>
    </subcellularLocation>
</comment>
<evidence type="ECO:0000256" key="12">
    <source>
        <dbReference type="ARBA" id="ARBA00023012"/>
    </source>
</evidence>
<evidence type="ECO:0000256" key="7">
    <source>
        <dbReference type="ARBA" id="ARBA00022692"/>
    </source>
</evidence>
<evidence type="ECO:0000256" key="3">
    <source>
        <dbReference type="ARBA" id="ARBA00012438"/>
    </source>
</evidence>
<feature type="domain" description="HAMP" evidence="16">
    <location>
        <begin position="319"/>
        <end position="371"/>
    </location>
</feature>
<evidence type="ECO:0000259" key="16">
    <source>
        <dbReference type="PROSITE" id="PS50885"/>
    </source>
</evidence>
<dbReference type="CDD" id="cd06225">
    <property type="entry name" value="HAMP"/>
    <property type="match status" value="1"/>
</dbReference>
<dbReference type="InterPro" id="IPR050640">
    <property type="entry name" value="Bact_2-comp_sensor_kinase"/>
</dbReference>
<dbReference type="PANTHER" id="PTHR34220:SF11">
    <property type="entry name" value="SENSOR PROTEIN KINASE HPTS"/>
    <property type="match status" value="1"/>
</dbReference>
<dbReference type="Gene3D" id="3.30.565.10">
    <property type="entry name" value="Histidine kinase-like ATPase, C-terminal domain"/>
    <property type="match status" value="1"/>
</dbReference>
<evidence type="ECO:0000313" key="17">
    <source>
        <dbReference type="EMBL" id="OMD21386.1"/>
    </source>
</evidence>
<evidence type="ECO:0000256" key="5">
    <source>
        <dbReference type="ARBA" id="ARBA00022553"/>
    </source>
</evidence>
<evidence type="ECO:0000256" key="6">
    <source>
        <dbReference type="ARBA" id="ARBA00022679"/>
    </source>
</evidence>
<evidence type="ECO:0000259" key="15">
    <source>
        <dbReference type="PROSITE" id="PS50109"/>
    </source>
</evidence>
<dbReference type="GO" id="GO:0005524">
    <property type="term" value="F:ATP binding"/>
    <property type="evidence" value="ECO:0007669"/>
    <property type="project" value="UniProtKB-KW"/>
</dbReference>
<evidence type="ECO:0000313" key="18">
    <source>
        <dbReference type="Proteomes" id="UP000187465"/>
    </source>
</evidence>
<dbReference type="AlphaFoldDB" id="A0A1R0WU35"/>
<reference evidence="17 18" key="1">
    <citation type="submission" date="2016-10" db="EMBL/GenBank/DDBJ databases">
        <title>Paenibacillus species isolates.</title>
        <authorList>
            <person name="Beno S.M."/>
        </authorList>
    </citation>
    <scope>NUCLEOTIDE SEQUENCE [LARGE SCALE GENOMIC DNA]</scope>
    <source>
        <strain evidence="17 18">FSL H7-0604</strain>
    </source>
</reference>
<dbReference type="PROSITE" id="PS50109">
    <property type="entry name" value="HIS_KIN"/>
    <property type="match status" value="1"/>
</dbReference>
<feature type="transmembrane region" description="Helical" evidence="14">
    <location>
        <begin position="297"/>
        <end position="317"/>
    </location>
</feature>
<dbReference type="Pfam" id="PF00672">
    <property type="entry name" value="HAMP"/>
    <property type="match status" value="1"/>
</dbReference>
<dbReference type="SMART" id="SM00387">
    <property type="entry name" value="HATPase_c"/>
    <property type="match status" value="1"/>
</dbReference>
<dbReference type="SUPFAM" id="SSF55874">
    <property type="entry name" value="ATPase domain of HSP90 chaperone/DNA topoisomerase II/histidine kinase"/>
    <property type="match status" value="1"/>
</dbReference>
<dbReference type="InterPro" id="IPR003594">
    <property type="entry name" value="HATPase_dom"/>
</dbReference>
<feature type="domain" description="Histidine kinase" evidence="15">
    <location>
        <begin position="478"/>
        <end position="581"/>
    </location>
</feature>
<keyword evidence="4" id="KW-1003">Cell membrane</keyword>
<keyword evidence="12" id="KW-0902">Two-component regulatory system</keyword>
<keyword evidence="13 14" id="KW-0472">Membrane</keyword>
<dbReference type="PANTHER" id="PTHR34220">
    <property type="entry name" value="SENSOR HISTIDINE KINASE YPDA"/>
    <property type="match status" value="1"/>
</dbReference>